<sequence length="360" mass="41525">MMYSHRVRDMCLHYVRVKLRGTPAGRDPDAVLGLWQFVEDRGARFLDPCLTDFLIMSVDLSATLIVYIFLACFDVVSERERDVVCFVLDLLSSYLTQRQDVMARELPMTQNVVLLAQIYAHELCIMAAYYRRRAKDFHGAIDPGTLLNTVLLPLIQNLTHDQHQNIIYTLEEAEMILAYPLDMLDELITSWKSSKRNRELAMRLNRTAPSPNQKRSSGNTPRSECRKEMELLSSSNSQRPSPRTKSRTFRLTLPNLAIGTRINSFSSRDQKRESWGIDPYHVVDEAFEKELQELVEYGPDVDCLCHTGHLCFIHAEGHPCDYEPKPKFPNSRELKRRLKSGLKMIIASDKNYGVHIDFLK</sequence>
<gene>
    <name evidence="2" type="ORF">RHS01_02178</name>
</gene>
<protein>
    <submittedName>
        <fullName evidence="2">Uncharacterized protein</fullName>
    </submittedName>
</protein>
<name>A0A8H7IL05_9AGAM</name>
<evidence type="ECO:0000313" key="2">
    <source>
        <dbReference type="EMBL" id="KAF8760054.1"/>
    </source>
</evidence>
<feature type="region of interest" description="Disordered" evidence="1">
    <location>
        <begin position="202"/>
        <end position="248"/>
    </location>
</feature>
<proteinExistence type="predicted"/>
<organism evidence="2 3">
    <name type="scientific">Rhizoctonia solani</name>
    <dbReference type="NCBI Taxonomy" id="456999"/>
    <lineage>
        <taxon>Eukaryota</taxon>
        <taxon>Fungi</taxon>
        <taxon>Dikarya</taxon>
        <taxon>Basidiomycota</taxon>
        <taxon>Agaricomycotina</taxon>
        <taxon>Agaricomycetes</taxon>
        <taxon>Cantharellales</taxon>
        <taxon>Ceratobasidiaceae</taxon>
        <taxon>Rhizoctonia</taxon>
    </lineage>
</organism>
<accession>A0A8H7IL05</accession>
<evidence type="ECO:0000256" key="1">
    <source>
        <dbReference type="SAM" id="MobiDB-lite"/>
    </source>
</evidence>
<reference evidence="2" key="1">
    <citation type="submission" date="2020-09" db="EMBL/GenBank/DDBJ databases">
        <title>Comparative genome analyses of four rice-infecting Rhizoctonia solani isolates reveal extensive enrichment of homogalacturonan modification genes.</title>
        <authorList>
            <person name="Lee D.-Y."/>
            <person name="Jeon J."/>
            <person name="Kim K.-T."/>
            <person name="Cheong K."/>
            <person name="Song H."/>
            <person name="Choi G."/>
            <person name="Ko J."/>
            <person name="Opiyo S.O."/>
            <person name="Zuo S."/>
            <person name="Madhav S."/>
            <person name="Lee Y.-H."/>
            <person name="Wang G.-L."/>
        </authorList>
    </citation>
    <scope>NUCLEOTIDE SEQUENCE</scope>
    <source>
        <strain evidence="2">AG1-IA B2</strain>
    </source>
</reference>
<feature type="compositionally biased region" description="Polar residues" evidence="1">
    <location>
        <begin position="232"/>
        <end position="241"/>
    </location>
</feature>
<comment type="caution">
    <text evidence="2">The sequence shown here is derived from an EMBL/GenBank/DDBJ whole genome shotgun (WGS) entry which is preliminary data.</text>
</comment>
<dbReference type="EMBL" id="JACYCF010000002">
    <property type="protein sequence ID" value="KAF8760054.1"/>
    <property type="molecule type" value="Genomic_DNA"/>
</dbReference>
<feature type="compositionally biased region" description="Polar residues" evidence="1">
    <location>
        <begin position="207"/>
        <end position="222"/>
    </location>
</feature>
<dbReference type="AlphaFoldDB" id="A0A8H7IL05"/>
<dbReference type="Proteomes" id="UP000614334">
    <property type="component" value="Unassembled WGS sequence"/>
</dbReference>
<evidence type="ECO:0000313" key="3">
    <source>
        <dbReference type="Proteomes" id="UP000614334"/>
    </source>
</evidence>